<gene>
    <name evidence="1" type="ORF">PQ456_22205</name>
</gene>
<dbReference type="KEGG" id="pka:PQ456_22205"/>
<reference evidence="1 2" key="1">
    <citation type="submission" date="2023-02" db="EMBL/GenBank/DDBJ databases">
        <title>Genome sequence of Paenibacillus kyungheensis KACC 18744.</title>
        <authorList>
            <person name="Kim S."/>
            <person name="Heo J."/>
            <person name="Kwon S.-W."/>
        </authorList>
    </citation>
    <scope>NUCLEOTIDE SEQUENCE [LARGE SCALE GENOMIC DNA]</scope>
    <source>
        <strain evidence="1 2">KACC 18744</strain>
    </source>
</reference>
<evidence type="ECO:0008006" key="3">
    <source>
        <dbReference type="Google" id="ProtNLM"/>
    </source>
</evidence>
<evidence type="ECO:0000313" key="2">
    <source>
        <dbReference type="Proteomes" id="UP001220509"/>
    </source>
</evidence>
<evidence type="ECO:0000313" key="1">
    <source>
        <dbReference type="EMBL" id="WCT55827.1"/>
    </source>
</evidence>
<organism evidence="1 2">
    <name type="scientific">Paenibacillus kyungheensis</name>
    <dbReference type="NCBI Taxonomy" id="1452732"/>
    <lineage>
        <taxon>Bacteria</taxon>
        <taxon>Bacillati</taxon>
        <taxon>Bacillota</taxon>
        <taxon>Bacilli</taxon>
        <taxon>Bacillales</taxon>
        <taxon>Paenibacillaceae</taxon>
        <taxon>Paenibacillus</taxon>
    </lineage>
</organism>
<keyword evidence="2" id="KW-1185">Reference proteome</keyword>
<dbReference type="EMBL" id="CP117416">
    <property type="protein sequence ID" value="WCT55827.1"/>
    <property type="molecule type" value="Genomic_DNA"/>
</dbReference>
<accession>A0AAX3M168</accession>
<dbReference type="Proteomes" id="UP001220509">
    <property type="component" value="Chromosome"/>
</dbReference>
<dbReference type="RefSeq" id="WP_273614175.1">
    <property type="nucleotide sequence ID" value="NZ_CP117416.1"/>
</dbReference>
<name>A0AAX3M168_9BACL</name>
<sequence length="175" mass="20431">MNYRIQACSNAVYQEQHMTFVLENYVPLHVPNTFLLTLGFTSAPILLEEECFIALDQHDEVIGAWNYLYGTEEYAYYNTEVIQIQSVILSAPYRKTRLFAQGLQHLVRHIDQSRRGVKEVRFWIAADPKLKRLCSKFAKPTSTLLTPQGIVEEYRVPFNQLYNYARGLQSKRHAR</sequence>
<dbReference type="AlphaFoldDB" id="A0AAX3M168"/>
<protein>
    <recommendedName>
        <fullName evidence="3">N-acetyltransferase domain-containing protein</fullName>
    </recommendedName>
</protein>
<proteinExistence type="predicted"/>